<dbReference type="PANTHER" id="PTHR45790:SF3">
    <property type="entry name" value="S-ADENOSYL-L-METHIONINE-DEPENDENT UROPORPHYRINOGEN III METHYLTRANSFERASE, CHLOROPLASTIC"/>
    <property type="match status" value="1"/>
</dbReference>
<dbReference type="STRING" id="1007676.ABM34_00725"/>
<dbReference type="InterPro" id="IPR035996">
    <property type="entry name" value="4pyrrol_Methylase_sf"/>
</dbReference>
<evidence type="ECO:0000256" key="2">
    <source>
        <dbReference type="ARBA" id="ARBA00012162"/>
    </source>
</evidence>
<comment type="similarity">
    <text evidence="1">Belongs to the precorrin methyltransferase family.</text>
</comment>
<evidence type="ECO:0000256" key="4">
    <source>
        <dbReference type="ARBA" id="ARBA00022603"/>
    </source>
</evidence>
<evidence type="ECO:0000256" key="1">
    <source>
        <dbReference type="ARBA" id="ARBA00005879"/>
    </source>
</evidence>
<dbReference type="AlphaFoldDB" id="A0A0H4QXK1"/>
<sequence length="465" mass="51060">MSNGLVSLVGAGPGNPELLTIKGKRRIQEADVVMFDRLIDPSILSYASSDAELINVGKLPHHHKVKQSQINQMLVDFSLEEKKVVRLKAGDPFVLGRGGEEAQFLKVNGINFEIVPGLTSAIAGLAAAGIPVTHRDYASSFHVISAHLKKENGSLDWPNIAHQEGTLIFLMGMENLDLIVGQLLKNEKSADTPVAIIQWASQWRQRDLTGNLDNIQAKVQKSGIGSPSIIAVGDVVKLHDEINTVLPLFGKRILVADNGSKRLINGLRDNGASVVTYRRGTNEKTIFDIGKILNYENIFFENFPSFETFIDELNEKNRDIRTIGDTRLLVKSTKLAKMIKDTGIIVDDVIDAEELAVLDNVAIIGGAGSHNLGKDNFFKIYQRNTSSNNNLDFDTYTEMLFISKVAVTDLMDSIDVEQAESIKSIKALAMGESVQELLLSQGFTNVKLVTPKTNEVINDLLEGKI</sequence>
<dbReference type="Gene3D" id="3.40.1010.10">
    <property type="entry name" value="Cobalt-precorrin-4 Transmethylase, Domain 1"/>
    <property type="match status" value="1"/>
</dbReference>
<evidence type="ECO:0000313" key="10">
    <source>
        <dbReference type="EMBL" id="AKP66215.1"/>
    </source>
</evidence>
<dbReference type="Gene3D" id="3.30.950.10">
    <property type="entry name" value="Methyltransferase, Cobalt-precorrin-4 Transmethylase, Domain 2"/>
    <property type="match status" value="1"/>
</dbReference>
<dbReference type="PROSITE" id="PS00839">
    <property type="entry name" value="SUMT_1"/>
    <property type="match status" value="1"/>
</dbReference>
<dbReference type="InterPro" id="IPR003043">
    <property type="entry name" value="Uropor_MeTrfase_CS"/>
</dbReference>
<evidence type="ECO:0000256" key="6">
    <source>
        <dbReference type="ARBA" id="ARBA00022691"/>
    </source>
</evidence>
<dbReference type="RefSeq" id="WP_048702478.1">
    <property type="nucleotide sequence ID" value="NZ_CP012034.1"/>
</dbReference>
<feature type="domain" description="Tetrapyrrole methylase" evidence="9">
    <location>
        <begin position="6"/>
        <end position="215"/>
    </location>
</feature>
<dbReference type="InterPro" id="IPR050161">
    <property type="entry name" value="Siro_Cobalamin_biosynth"/>
</dbReference>
<evidence type="ECO:0000256" key="5">
    <source>
        <dbReference type="ARBA" id="ARBA00022679"/>
    </source>
</evidence>
<organism evidence="10 11">
    <name type="scientific">Companilactobacillus ginsenosidimutans</name>
    <dbReference type="NCBI Taxonomy" id="1007676"/>
    <lineage>
        <taxon>Bacteria</taxon>
        <taxon>Bacillati</taxon>
        <taxon>Bacillota</taxon>
        <taxon>Bacilli</taxon>
        <taxon>Lactobacillales</taxon>
        <taxon>Lactobacillaceae</taxon>
        <taxon>Companilactobacillus</taxon>
    </lineage>
</organism>
<dbReference type="PATRIC" id="fig|1007676.4.peg.152"/>
<reference evidence="11" key="1">
    <citation type="submission" date="2015-07" db="EMBL/GenBank/DDBJ databases">
        <title>Lactobacillus ginsenosidimutans/EMML 3141/ whole genome sequencing.</title>
        <authorList>
            <person name="Kim M.K."/>
            <person name="Im W.-T."/>
            <person name="Srinivasan S."/>
            <person name="Lee J.-J."/>
        </authorList>
    </citation>
    <scope>NUCLEOTIDE SEQUENCE [LARGE SCALE GENOMIC DNA]</scope>
    <source>
        <strain evidence="11">EMML 3041</strain>
    </source>
</reference>
<gene>
    <name evidence="10" type="ORF">ABM34_00725</name>
</gene>
<name>A0A0H4QXK1_9LACO</name>
<dbReference type="GO" id="GO:0032259">
    <property type="term" value="P:methylation"/>
    <property type="evidence" value="ECO:0007669"/>
    <property type="project" value="UniProtKB-KW"/>
</dbReference>
<evidence type="ECO:0000256" key="7">
    <source>
        <dbReference type="ARBA" id="ARBA00023244"/>
    </source>
</evidence>
<dbReference type="PANTHER" id="PTHR45790">
    <property type="entry name" value="SIROHEME SYNTHASE-RELATED"/>
    <property type="match status" value="1"/>
</dbReference>
<dbReference type="NCBIfam" id="TIGR01469">
    <property type="entry name" value="cobA_cysG_Cterm"/>
    <property type="match status" value="1"/>
</dbReference>
<dbReference type="OrthoDB" id="9815856at2"/>
<dbReference type="InterPro" id="IPR000878">
    <property type="entry name" value="4pyrrol_Mease"/>
</dbReference>
<dbReference type="FunFam" id="3.30.950.10:FF:000001">
    <property type="entry name" value="Siroheme synthase"/>
    <property type="match status" value="1"/>
</dbReference>
<dbReference type="GO" id="GO:0019354">
    <property type="term" value="P:siroheme biosynthetic process"/>
    <property type="evidence" value="ECO:0007669"/>
    <property type="project" value="InterPro"/>
</dbReference>
<dbReference type="CDD" id="cd11642">
    <property type="entry name" value="SUMT"/>
    <property type="match status" value="1"/>
</dbReference>
<dbReference type="NCBIfam" id="NF004790">
    <property type="entry name" value="PRK06136.1"/>
    <property type="match status" value="1"/>
</dbReference>
<keyword evidence="11" id="KW-1185">Reference proteome</keyword>
<dbReference type="GO" id="GO:0004851">
    <property type="term" value="F:uroporphyrin-III C-methyltransferase activity"/>
    <property type="evidence" value="ECO:0007669"/>
    <property type="project" value="UniProtKB-EC"/>
</dbReference>
<protein>
    <recommendedName>
        <fullName evidence="3">Uroporphyrinogen-III C-methyltransferase</fullName>
        <ecNumber evidence="2">2.1.1.107</ecNumber>
    </recommendedName>
    <alternativeName>
        <fullName evidence="8">Uroporphyrinogen III methylase</fullName>
    </alternativeName>
</protein>
<accession>A0A0H4QXK1</accession>
<dbReference type="Pfam" id="PF00590">
    <property type="entry name" value="TP_methylase"/>
    <property type="match status" value="1"/>
</dbReference>
<dbReference type="KEGG" id="lgn:ABM34_00725"/>
<dbReference type="SUPFAM" id="SSF53790">
    <property type="entry name" value="Tetrapyrrole methylase"/>
    <property type="match status" value="1"/>
</dbReference>
<dbReference type="InterPro" id="IPR014777">
    <property type="entry name" value="4pyrrole_Mease_sub1"/>
</dbReference>
<evidence type="ECO:0000256" key="8">
    <source>
        <dbReference type="ARBA" id="ARBA00079776"/>
    </source>
</evidence>
<dbReference type="EC" id="2.1.1.107" evidence="2"/>
<proteinExistence type="inferred from homology"/>
<dbReference type="EMBL" id="CP012034">
    <property type="protein sequence ID" value="AKP66215.1"/>
    <property type="molecule type" value="Genomic_DNA"/>
</dbReference>
<keyword evidence="4 10" id="KW-0489">Methyltransferase</keyword>
<evidence type="ECO:0000313" key="11">
    <source>
        <dbReference type="Proteomes" id="UP000036106"/>
    </source>
</evidence>
<keyword evidence="6" id="KW-0949">S-adenosyl-L-methionine</keyword>
<keyword evidence="7" id="KW-0627">Porphyrin biosynthesis</keyword>
<evidence type="ECO:0000256" key="3">
    <source>
        <dbReference type="ARBA" id="ARBA00018323"/>
    </source>
</evidence>
<evidence type="ECO:0000259" key="9">
    <source>
        <dbReference type="Pfam" id="PF00590"/>
    </source>
</evidence>
<dbReference type="InterPro" id="IPR014776">
    <property type="entry name" value="4pyrrole_Mease_sub2"/>
</dbReference>
<dbReference type="Proteomes" id="UP000036106">
    <property type="component" value="Chromosome"/>
</dbReference>
<keyword evidence="5 10" id="KW-0808">Transferase</keyword>
<dbReference type="FunFam" id="3.40.1010.10:FF:000001">
    <property type="entry name" value="Siroheme synthase"/>
    <property type="match status" value="1"/>
</dbReference>
<dbReference type="InterPro" id="IPR006366">
    <property type="entry name" value="CobA/CysG_C"/>
</dbReference>